<reference evidence="5" key="3">
    <citation type="submission" date="2025-08" db="UniProtKB">
        <authorList>
            <consortium name="RefSeq"/>
        </authorList>
    </citation>
    <scope>IDENTIFICATION</scope>
    <source>
        <strain evidence="5">NI907</strain>
    </source>
</reference>
<evidence type="ECO:0000313" key="5">
    <source>
        <dbReference type="RefSeq" id="XP_030977208.1"/>
    </source>
</evidence>
<name>A0A6P8AQM9_PYRGI</name>
<proteinExistence type="predicted"/>
<keyword evidence="1 2" id="KW-0732">Signal</keyword>
<dbReference type="GO" id="GO:0005576">
    <property type="term" value="C:extracellular region"/>
    <property type="evidence" value="ECO:0007669"/>
    <property type="project" value="InterPro"/>
</dbReference>
<dbReference type="PROSITE" id="PS51164">
    <property type="entry name" value="CBM1_2"/>
    <property type="match status" value="1"/>
</dbReference>
<feature type="chain" id="PRO_5027813470" description="CBM1 domain-containing protein" evidence="2">
    <location>
        <begin position="21"/>
        <end position="351"/>
    </location>
</feature>
<protein>
    <recommendedName>
        <fullName evidence="3">CBM1 domain-containing protein</fullName>
    </recommendedName>
</protein>
<dbReference type="KEGG" id="pgri:PgNI_12204"/>
<evidence type="ECO:0000259" key="3">
    <source>
        <dbReference type="PROSITE" id="PS51164"/>
    </source>
</evidence>
<organism evidence="4 5">
    <name type="scientific">Pyricularia grisea</name>
    <name type="common">Crabgrass-specific blast fungus</name>
    <name type="synonym">Magnaporthe grisea</name>
    <dbReference type="NCBI Taxonomy" id="148305"/>
    <lineage>
        <taxon>Eukaryota</taxon>
        <taxon>Fungi</taxon>
        <taxon>Dikarya</taxon>
        <taxon>Ascomycota</taxon>
        <taxon>Pezizomycotina</taxon>
        <taxon>Sordariomycetes</taxon>
        <taxon>Sordariomycetidae</taxon>
        <taxon>Magnaporthales</taxon>
        <taxon>Pyriculariaceae</taxon>
        <taxon>Pyricularia</taxon>
    </lineage>
</organism>
<dbReference type="AlphaFoldDB" id="A0A6P8AQM9"/>
<feature type="signal peptide" evidence="2">
    <location>
        <begin position="1"/>
        <end position="20"/>
    </location>
</feature>
<dbReference type="Pfam" id="PF00734">
    <property type="entry name" value="CBM_1"/>
    <property type="match status" value="1"/>
</dbReference>
<gene>
    <name evidence="5" type="ORF">PgNI_12204</name>
</gene>
<accession>A0A6P8AQM9</accession>
<evidence type="ECO:0000256" key="1">
    <source>
        <dbReference type="ARBA" id="ARBA00022729"/>
    </source>
</evidence>
<dbReference type="InterPro" id="IPR000254">
    <property type="entry name" value="CBD"/>
</dbReference>
<dbReference type="GeneID" id="41967064"/>
<sequence>MHLTTKPWAVVAFMGGAVLAQSQSMWGRCGGSGYEGPRQCPRTAICYSANPWYSQCQPIESGIGQPGNPIVITTTVQTTITVVPGPRPTVITTRFTYLTPSPTLTPDPQFTVIDGITYSIIRPRTSSAPPQFTVINGVTYSVIRPLAADPTGAPVLEARLPHLDNPDRNIPRAPAAAAAANPIMPRAPTPTILAEGQYWIRAVAPPNYHKYLQTNPTNVAGQAILGAAGTAGQFSIQDGQLVEATDSGSPALYLHVERPAVLTDPPQRALATWFNTTKNDFGAFAWQGDSLIWTTTEVKRQNAAAWLVCRDQGLFVNTGAYAYQTPAGCVDQTIHYYNDKTANHLVERFLV</sequence>
<dbReference type="PROSITE" id="PS00562">
    <property type="entry name" value="CBM1_1"/>
    <property type="match status" value="1"/>
</dbReference>
<keyword evidence="4" id="KW-1185">Reference proteome</keyword>
<dbReference type="InterPro" id="IPR035971">
    <property type="entry name" value="CBD_sf"/>
</dbReference>
<reference evidence="5" key="1">
    <citation type="journal article" date="2019" name="Mol. Biol. Evol.">
        <title>Blast fungal genomes show frequent chromosomal changes, gene gains and losses, and effector gene turnover.</title>
        <authorList>
            <person name="Gomez Luciano L.B."/>
            <person name="Jason Tsai I."/>
            <person name="Chuma I."/>
            <person name="Tosa Y."/>
            <person name="Chen Y.H."/>
            <person name="Li J.Y."/>
            <person name="Li M.Y."/>
            <person name="Jade Lu M.Y."/>
            <person name="Nakayashiki H."/>
            <person name="Li W.H."/>
        </authorList>
    </citation>
    <scope>NUCLEOTIDE SEQUENCE</scope>
    <source>
        <strain evidence="5">NI907</strain>
    </source>
</reference>
<dbReference type="GO" id="GO:0030248">
    <property type="term" value="F:cellulose binding"/>
    <property type="evidence" value="ECO:0007669"/>
    <property type="project" value="InterPro"/>
</dbReference>
<dbReference type="SUPFAM" id="SSF57180">
    <property type="entry name" value="Cellulose-binding domain"/>
    <property type="match status" value="1"/>
</dbReference>
<evidence type="ECO:0000313" key="4">
    <source>
        <dbReference type="Proteomes" id="UP000515153"/>
    </source>
</evidence>
<reference evidence="5" key="2">
    <citation type="submission" date="2019-10" db="EMBL/GenBank/DDBJ databases">
        <authorList>
            <consortium name="NCBI Genome Project"/>
        </authorList>
    </citation>
    <scope>NUCLEOTIDE SEQUENCE</scope>
    <source>
        <strain evidence="5">NI907</strain>
    </source>
</reference>
<dbReference type="GO" id="GO:0005975">
    <property type="term" value="P:carbohydrate metabolic process"/>
    <property type="evidence" value="ECO:0007669"/>
    <property type="project" value="InterPro"/>
</dbReference>
<evidence type="ECO:0000256" key="2">
    <source>
        <dbReference type="SAM" id="SignalP"/>
    </source>
</evidence>
<dbReference type="RefSeq" id="XP_030977208.1">
    <property type="nucleotide sequence ID" value="XM_031132159.1"/>
</dbReference>
<feature type="domain" description="CBM1" evidence="3">
    <location>
        <begin position="21"/>
        <end position="57"/>
    </location>
</feature>
<dbReference type="Proteomes" id="UP000515153">
    <property type="component" value="Unplaced"/>
</dbReference>
<dbReference type="SMART" id="SM00236">
    <property type="entry name" value="fCBD"/>
    <property type="match status" value="1"/>
</dbReference>